<evidence type="ECO:0000313" key="2">
    <source>
        <dbReference type="Proteomes" id="UP001642360"/>
    </source>
</evidence>
<comment type="caution">
    <text evidence="1">The sequence shown here is derived from an EMBL/GenBank/DDBJ whole genome shotgun (WGS) entry which is preliminary data.</text>
</comment>
<keyword evidence="2" id="KW-1185">Reference proteome</keyword>
<name>A0ABC8TKA3_9AQUA</name>
<evidence type="ECO:0000313" key="1">
    <source>
        <dbReference type="EMBL" id="CAK9169868.1"/>
    </source>
</evidence>
<proteinExistence type="predicted"/>
<protein>
    <submittedName>
        <fullName evidence="1">Uncharacterized protein</fullName>
    </submittedName>
</protein>
<gene>
    <name evidence="1" type="ORF">ILEXP_LOCUS39357</name>
</gene>
<sequence>VLTSEIAPVQVTPELSISSSTASPVIPFLADFVTRALAQSSPRVGIKVPIFGLPVISSTGLPGTLSVVLLEESAAELTSSFPPAPTRT</sequence>
<organism evidence="1 2">
    <name type="scientific">Ilex paraguariensis</name>
    <name type="common">yerba mate</name>
    <dbReference type="NCBI Taxonomy" id="185542"/>
    <lineage>
        <taxon>Eukaryota</taxon>
        <taxon>Viridiplantae</taxon>
        <taxon>Streptophyta</taxon>
        <taxon>Embryophyta</taxon>
        <taxon>Tracheophyta</taxon>
        <taxon>Spermatophyta</taxon>
        <taxon>Magnoliopsida</taxon>
        <taxon>eudicotyledons</taxon>
        <taxon>Gunneridae</taxon>
        <taxon>Pentapetalae</taxon>
        <taxon>asterids</taxon>
        <taxon>campanulids</taxon>
        <taxon>Aquifoliales</taxon>
        <taxon>Aquifoliaceae</taxon>
        <taxon>Ilex</taxon>
    </lineage>
</organism>
<feature type="non-terminal residue" evidence="1">
    <location>
        <position position="1"/>
    </location>
</feature>
<reference evidence="1 2" key="1">
    <citation type="submission" date="2024-02" db="EMBL/GenBank/DDBJ databases">
        <authorList>
            <person name="Vignale AGUSTIN F."/>
            <person name="Sosa J E."/>
            <person name="Modenutti C."/>
        </authorList>
    </citation>
    <scope>NUCLEOTIDE SEQUENCE [LARGE SCALE GENOMIC DNA]</scope>
</reference>
<dbReference type="EMBL" id="CAUOFW020005391">
    <property type="protein sequence ID" value="CAK9169868.1"/>
    <property type="molecule type" value="Genomic_DNA"/>
</dbReference>
<dbReference type="AlphaFoldDB" id="A0ABC8TKA3"/>
<accession>A0ABC8TKA3</accession>
<dbReference type="Proteomes" id="UP001642360">
    <property type="component" value="Unassembled WGS sequence"/>
</dbReference>